<dbReference type="PANTHER" id="PTHR32481">
    <property type="entry name" value="AMINOPEPTIDASE"/>
    <property type="match status" value="1"/>
</dbReference>
<evidence type="ECO:0000256" key="3">
    <source>
        <dbReference type="ARBA" id="ARBA00022670"/>
    </source>
</evidence>
<proteinExistence type="inferred from homology"/>
<gene>
    <name evidence="7" type="ORF">SAMN04488081_1938</name>
</gene>
<dbReference type="RefSeq" id="WP_093107416.1">
    <property type="nucleotide sequence ID" value="NZ_FNOS01000004.1"/>
</dbReference>
<evidence type="ECO:0000256" key="2">
    <source>
        <dbReference type="ARBA" id="ARBA00022438"/>
    </source>
</evidence>
<keyword evidence="3" id="KW-0645">Protease</keyword>
<keyword evidence="8" id="KW-1185">Reference proteome</keyword>
<dbReference type="InterPro" id="IPR008007">
    <property type="entry name" value="Peptidase_M42"/>
</dbReference>
<accession>A0A1H3GJC0</accession>
<name>A0A1H3GJC0_9BACI</name>
<evidence type="ECO:0000256" key="5">
    <source>
        <dbReference type="ARBA" id="ARBA00022801"/>
    </source>
</evidence>
<keyword evidence="5" id="KW-0378">Hydrolase</keyword>
<dbReference type="InterPro" id="IPR023367">
    <property type="entry name" value="Peptidase_M42_dom2"/>
</dbReference>
<reference evidence="7 8" key="1">
    <citation type="submission" date="2016-10" db="EMBL/GenBank/DDBJ databases">
        <authorList>
            <person name="Varghese N."/>
            <person name="Submissions S."/>
        </authorList>
    </citation>
    <scope>NUCLEOTIDE SEQUENCE [LARGE SCALE GENOMIC DNA]</scope>
    <source>
        <strain evidence="7 8">DSM 20748</strain>
    </source>
</reference>
<sequence>MSEKNTDFLMELLNTASPSSYEMPIQKKWMEAMKPYADEIRTDHAGNVIAVKNPEAEMKVMLAGHCDEIALVVNRIDEDGYVYIDKMGGVNPKAAIGMKVDILGTHGRLSGVIGVNAQHHGGIKGDFDLSDLFIDCGAKSREEVTEYVQIGDLAVYRRTPEVMMDRYVTGRGLDNRTGQYIVGEVLRRLHQTNINVGVYAASTVNEETNMGGAYFAAAGVEPSMAIACDVTFATDYPGVDKKTHGDVELEKGPVLAKGAPINRNINQLLEKAAGEKDISLQYELTSRATGTDADRMRLTGKGVPVSLVSLPLRYMHSPVETASLEDIEECIELLVTFISNLNGEESLNPLDLV</sequence>
<comment type="similarity">
    <text evidence="1 6">Belongs to the peptidase M42 family.</text>
</comment>
<dbReference type="SUPFAM" id="SSF53187">
    <property type="entry name" value="Zn-dependent exopeptidases"/>
    <property type="match status" value="1"/>
</dbReference>
<keyword evidence="4" id="KW-0479">Metal-binding</keyword>
<dbReference type="EMBL" id="FNOS01000004">
    <property type="protein sequence ID" value="SDY02748.1"/>
    <property type="molecule type" value="Genomic_DNA"/>
</dbReference>
<dbReference type="SUPFAM" id="SSF101821">
    <property type="entry name" value="Aminopeptidase/glucanase lid domain"/>
    <property type="match status" value="1"/>
</dbReference>
<protein>
    <submittedName>
        <fullName evidence="7">Endoglucanase</fullName>
    </submittedName>
</protein>
<evidence type="ECO:0000256" key="1">
    <source>
        <dbReference type="ARBA" id="ARBA00006272"/>
    </source>
</evidence>
<evidence type="ECO:0000313" key="7">
    <source>
        <dbReference type="EMBL" id="SDY02748.1"/>
    </source>
</evidence>
<evidence type="ECO:0000256" key="4">
    <source>
        <dbReference type="ARBA" id="ARBA00022723"/>
    </source>
</evidence>
<keyword evidence="2" id="KW-0031">Aminopeptidase</keyword>
<organism evidence="7 8">
    <name type="scientific">Salimicrobium album</name>
    <dbReference type="NCBI Taxonomy" id="50717"/>
    <lineage>
        <taxon>Bacteria</taxon>
        <taxon>Bacillati</taxon>
        <taxon>Bacillota</taxon>
        <taxon>Bacilli</taxon>
        <taxon>Bacillales</taxon>
        <taxon>Bacillaceae</taxon>
        <taxon>Salimicrobium</taxon>
    </lineage>
</organism>
<dbReference type="Gene3D" id="2.40.30.40">
    <property type="entry name" value="Peptidase M42, domain 2"/>
    <property type="match status" value="1"/>
</dbReference>
<dbReference type="Pfam" id="PF05343">
    <property type="entry name" value="Peptidase_M42"/>
    <property type="match status" value="1"/>
</dbReference>
<evidence type="ECO:0000256" key="6">
    <source>
        <dbReference type="PIRNR" id="PIRNR001123"/>
    </source>
</evidence>
<dbReference type="Proteomes" id="UP000198647">
    <property type="component" value="Unassembled WGS sequence"/>
</dbReference>
<evidence type="ECO:0000313" key="8">
    <source>
        <dbReference type="Proteomes" id="UP000198647"/>
    </source>
</evidence>
<dbReference type="InterPro" id="IPR051464">
    <property type="entry name" value="Peptidase_M42_aminopept"/>
</dbReference>
<comment type="caution">
    <text evidence="7">The sequence shown here is derived from an EMBL/GenBank/DDBJ whole genome shotgun (WGS) entry which is preliminary data.</text>
</comment>
<dbReference type="PIRSF" id="PIRSF001123">
    <property type="entry name" value="PepA_GA"/>
    <property type="match status" value="1"/>
</dbReference>
<dbReference type="Gene3D" id="3.40.630.10">
    <property type="entry name" value="Zn peptidases"/>
    <property type="match status" value="1"/>
</dbReference>
<dbReference type="PANTHER" id="PTHR32481:SF0">
    <property type="entry name" value="AMINOPEPTIDASE YPDE-RELATED"/>
    <property type="match status" value="1"/>
</dbReference>